<evidence type="ECO:0000256" key="3">
    <source>
        <dbReference type="ARBA" id="ARBA00023237"/>
    </source>
</evidence>
<dbReference type="EMBL" id="GL883078">
    <property type="protein sequence ID" value="EGF91580.1"/>
    <property type="molecule type" value="Genomic_DNA"/>
</dbReference>
<dbReference type="InterPro" id="IPR036942">
    <property type="entry name" value="Beta-barrel_TonB_sf"/>
</dbReference>
<dbReference type="eggNOG" id="COG4771">
    <property type="taxonomic scope" value="Bacteria"/>
</dbReference>
<keyword evidence="7" id="KW-0675">Receptor</keyword>
<dbReference type="AlphaFoldDB" id="F4QMY9"/>
<keyword evidence="2 4" id="KW-0472">Membrane</keyword>
<dbReference type="SUPFAM" id="SSF56935">
    <property type="entry name" value="Porins"/>
    <property type="match status" value="1"/>
</dbReference>
<dbReference type="InterPro" id="IPR012910">
    <property type="entry name" value="Plug_dom"/>
</dbReference>
<comment type="similarity">
    <text evidence="4">Belongs to the TonB-dependent receptor family.</text>
</comment>
<feature type="domain" description="TonB-dependent receptor plug" evidence="6">
    <location>
        <begin position="4"/>
        <end position="104"/>
    </location>
</feature>
<evidence type="ECO:0000313" key="7">
    <source>
        <dbReference type="EMBL" id="EGF91580.1"/>
    </source>
</evidence>
<dbReference type="eggNOG" id="COG1629">
    <property type="taxonomic scope" value="Bacteria"/>
</dbReference>
<evidence type="ECO:0000256" key="2">
    <source>
        <dbReference type="ARBA" id="ARBA00023136"/>
    </source>
</evidence>
<gene>
    <name evidence="7" type="ORF">ABI_29970</name>
</gene>
<evidence type="ECO:0000313" key="8">
    <source>
        <dbReference type="Proteomes" id="UP000006512"/>
    </source>
</evidence>
<dbReference type="Pfam" id="PF00593">
    <property type="entry name" value="TonB_dep_Rec_b-barrel"/>
    <property type="match status" value="1"/>
</dbReference>
<sequence length="824" mass="90823">MSVRSGGQVTSVLSTEQIQRSGEGNIAGALNRVTGLSLVGGGYVYVRGLGDRYSLALLNGSPLPSPEPLKRVVPLDLFPTNVVASALVQKSYSVNFPGEFGGGVINLTTRAVPTEAFLTIGGGISADSETTGSLGYTYYGSKSDWTGYDNGNRDIAPAMAAYFASGERISSGNVDTKKIASELINGRNALVQRWPELPVNFSASITAGKPFELENGATLGVIAAAGYSNKWTTRDSINQNSLSSDLADVESDFRRVTTDNRVVANGLFGLSLVKGDTKVRWTNFYVHDTIKHTRLSLGNRHGTNVDYMQQSTAWFERELANTQIVGEFKPTEKLSLNARASYAETKRVSPGELYFEYVRTNADADLFGKYFINRLNNGNSGDATISYSDLSERLMSGSFDARYKLTSRLAVSAGIDLADTRRESSRRDFQFQAPNTFPNGVDMFRPDYLLEPAVINNFGVVMIESNEGNPAFLATLKTDAAFLKLDGDLNDAWKFDAGLRYEHAEQDVSPVQVFKTPGASLAATHLDESYVLPAATLTWQVNADAQLRFNASKTLARPQFRELIYQFYFDPESNRTYRGNPLLVDSQLTNAEVRYEWYFAAGQRATIAGFFKQIENPIESYVSGDDFTTSFANAPKADLYGFETEVLKYYEIPAWLPGHGGDVWNDRRILASANYTYSKSSLSVGEDDKAYAFAVSTTKATDFFRDGVPMTGQSEHIANIELGIESQDHLSQQTLMINYASKRATSRGLANSGQPDIFEYPGLRVDFVARQGLTVRGRDLEVKFEARNLTGQKYEEYQESGDNRIDINTYKLGTVFSLSLQAKF</sequence>
<dbReference type="RefSeq" id="WP_006273782.1">
    <property type="nucleotide sequence ID" value="NZ_GL883078.1"/>
</dbReference>
<keyword evidence="8" id="KW-1185">Reference proteome</keyword>
<protein>
    <submittedName>
        <fullName evidence="7">TonB dependent receptor family protein</fullName>
    </submittedName>
</protein>
<dbReference type="Gene3D" id="2.170.130.10">
    <property type="entry name" value="TonB-dependent receptor, plug domain"/>
    <property type="match status" value="1"/>
</dbReference>
<dbReference type="STRING" id="715226.ABI_29970"/>
<evidence type="ECO:0000259" key="6">
    <source>
        <dbReference type="Pfam" id="PF07715"/>
    </source>
</evidence>
<keyword evidence="3" id="KW-0998">Cell outer membrane</keyword>
<feature type="domain" description="TonB-dependent receptor-like beta-barrel" evidence="5">
    <location>
        <begin position="393"/>
        <end position="789"/>
    </location>
</feature>
<keyword evidence="4" id="KW-0798">TonB box</keyword>
<dbReference type="GO" id="GO:0009279">
    <property type="term" value="C:cell outer membrane"/>
    <property type="evidence" value="ECO:0007669"/>
    <property type="project" value="UniProtKB-SubCell"/>
</dbReference>
<dbReference type="HOGENOM" id="CLU_006935_0_0_5"/>
<dbReference type="Proteomes" id="UP000006512">
    <property type="component" value="Unassembled WGS sequence"/>
</dbReference>
<dbReference type="InterPro" id="IPR037066">
    <property type="entry name" value="Plug_dom_sf"/>
</dbReference>
<dbReference type="PANTHER" id="PTHR40980">
    <property type="entry name" value="PLUG DOMAIN-CONTAINING PROTEIN"/>
    <property type="match status" value="1"/>
</dbReference>
<dbReference type="Gene3D" id="2.40.170.20">
    <property type="entry name" value="TonB-dependent receptor, beta-barrel domain"/>
    <property type="match status" value="1"/>
</dbReference>
<proteinExistence type="inferred from homology"/>
<accession>F4QMY9</accession>
<name>F4QMY9_9CAUL</name>
<comment type="subcellular location">
    <subcellularLocation>
        <location evidence="1 4">Cell outer membrane</location>
    </subcellularLocation>
</comment>
<organism evidence="7 8">
    <name type="scientific">Asticcacaulis biprosthecium C19</name>
    <dbReference type="NCBI Taxonomy" id="715226"/>
    <lineage>
        <taxon>Bacteria</taxon>
        <taxon>Pseudomonadati</taxon>
        <taxon>Pseudomonadota</taxon>
        <taxon>Alphaproteobacteria</taxon>
        <taxon>Caulobacterales</taxon>
        <taxon>Caulobacteraceae</taxon>
        <taxon>Asticcacaulis</taxon>
    </lineage>
</organism>
<dbReference type="Pfam" id="PF07715">
    <property type="entry name" value="Plug"/>
    <property type="match status" value="1"/>
</dbReference>
<reference evidence="8" key="1">
    <citation type="submission" date="2011-03" db="EMBL/GenBank/DDBJ databases">
        <title>Draft genome sequence of Brevundimonas diminuta.</title>
        <authorList>
            <person name="Brown P.J.B."/>
            <person name="Buechlein A."/>
            <person name="Hemmerich C."/>
            <person name="Brun Y.V."/>
        </authorList>
    </citation>
    <scope>NUCLEOTIDE SEQUENCE [LARGE SCALE GENOMIC DNA]</scope>
    <source>
        <strain evidence="8">C19</strain>
    </source>
</reference>
<evidence type="ECO:0000256" key="1">
    <source>
        <dbReference type="ARBA" id="ARBA00004442"/>
    </source>
</evidence>
<evidence type="ECO:0000256" key="4">
    <source>
        <dbReference type="RuleBase" id="RU003357"/>
    </source>
</evidence>
<dbReference type="InterPro" id="IPR000531">
    <property type="entry name" value="Beta-barrel_TonB"/>
</dbReference>
<dbReference type="PANTHER" id="PTHR40980:SF5">
    <property type="entry name" value="TONB-DEPENDENT RECEPTOR"/>
    <property type="match status" value="1"/>
</dbReference>
<evidence type="ECO:0000259" key="5">
    <source>
        <dbReference type="Pfam" id="PF00593"/>
    </source>
</evidence>